<evidence type="ECO:0000313" key="1">
    <source>
        <dbReference type="EMBL" id="QBQ36462.1"/>
    </source>
</evidence>
<dbReference type="Proteomes" id="UP000294359">
    <property type="component" value="Chromosome"/>
</dbReference>
<dbReference type="RefSeq" id="WP_134384743.1">
    <property type="nucleotide sequence ID" value="NZ_CP038026.1"/>
</dbReference>
<organism evidence="1 2">
    <name type="scientific">Pseudoduganella plicata</name>
    <dbReference type="NCBI Taxonomy" id="321984"/>
    <lineage>
        <taxon>Bacteria</taxon>
        <taxon>Pseudomonadati</taxon>
        <taxon>Pseudomonadota</taxon>
        <taxon>Betaproteobacteria</taxon>
        <taxon>Burkholderiales</taxon>
        <taxon>Oxalobacteraceae</taxon>
        <taxon>Telluria group</taxon>
        <taxon>Pseudoduganella</taxon>
    </lineage>
</organism>
<name>A0ABX5SA51_9BURK</name>
<evidence type="ECO:0000313" key="2">
    <source>
        <dbReference type="Proteomes" id="UP000294359"/>
    </source>
</evidence>
<dbReference type="EMBL" id="CP038026">
    <property type="protein sequence ID" value="QBQ36462.1"/>
    <property type="molecule type" value="Genomic_DNA"/>
</dbReference>
<keyword evidence="2" id="KW-1185">Reference proteome</keyword>
<reference evidence="1 2" key="1">
    <citation type="submission" date="2019-03" db="EMBL/GenBank/DDBJ databases">
        <title>Draft Genome Sequences of Six Type Strains of the Genus Massilia.</title>
        <authorList>
            <person name="Miess H."/>
            <person name="Frediansyhah A."/>
            <person name="Gross H."/>
        </authorList>
    </citation>
    <scope>NUCLEOTIDE SEQUENCE [LARGE SCALE GENOMIC DNA]</scope>
    <source>
        <strain evidence="1 2">DSM 17505</strain>
    </source>
</reference>
<accession>A0ABX5SA51</accession>
<proteinExistence type="predicted"/>
<protein>
    <submittedName>
        <fullName evidence="1">Uncharacterized protein</fullName>
    </submittedName>
</protein>
<sequence length="60" mass="7272">MLFIKRSSRWWDWFPDAEIIDDAVRKRCGEKAGENPAIRASWARMWEKRHRRARRSGVKT</sequence>
<gene>
    <name evidence="1" type="ORF">E1742_10020</name>
</gene>